<dbReference type="CDD" id="cd07066">
    <property type="entry name" value="CRD_FZ"/>
    <property type="match status" value="1"/>
</dbReference>
<comment type="subcellular location">
    <subcellularLocation>
        <location evidence="1">Cell membrane</location>
        <topology evidence="1">Single-pass membrane protein</topology>
    </subcellularLocation>
    <subcellularLocation>
        <location evidence="2">Cytoplasmic vesicle</location>
        <location evidence="2">Secretory vesicle</location>
    </subcellularLocation>
</comment>
<dbReference type="InterPro" id="IPR035914">
    <property type="entry name" value="Sperma_CUB_dom_sf"/>
</dbReference>
<dbReference type="SMART" id="SM00042">
    <property type="entry name" value="CUB"/>
    <property type="match status" value="2"/>
</dbReference>
<dbReference type="InterPro" id="IPR002172">
    <property type="entry name" value="LDrepeatLR_classA_rpt"/>
</dbReference>
<dbReference type="Pfam" id="PF00057">
    <property type="entry name" value="Ldl_recept_a"/>
    <property type="match status" value="2"/>
</dbReference>
<feature type="compositionally biased region" description="Pro residues" evidence="8">
    <location>
        <begin position="115"/>
        <end position="124"/>
    </location>
</feature>
<evidence type="ECO:0000256" key="5">
    <source>
        <dbReference type="ARBA" id="ARBA00023329"/>
    </source>
</evidence>
<keyword evidence="3" id="KW-0677">Repeat</keyword>
<evidence type="ECO:0000256" key="3">
    <source>
        <dbReference type="ARBA" id="ARBA00022737"/>
    </source>
</evidence>
<feature type="disulfide bond" evidence="7">
    <location>
        <begin position="353"/>
        <end position="365"/>
    </location>
</feature>
<feature type="compositionally biased region" description="Low complexity" evidence="8">
    <location>
        <begin position="100"/>
        <end position="114"/>
    </location>
</feature>
<dbReference type="InterPro" id="IPR000859">
    <property type="entry name" value="CUB_dom"/>
</dbReference>
<dbReference type="PRINTS" id="PR00261">
    <property type="entry name" value="LDLRECEPTOR"/>
</dbReference>
<feature type="region of interest" description="Disordered" evidence="8">
    <location>
        <begin position="317"/>
        <end position="343"/>
    </location>
</feature>
<dbReference type="PANTHER" id="PTHR24251">
    <property type="entry name" value="OVOCHYMASE-RELATED"/>
    <property type="match status" value="1"/>
</dbReference>
<dbReference type="InterPro" id="IPR036790">
    <property type="entry name" value="Frizzled_dom_sf"/>
</dbReference>
<dbReference type="InterPro" id="IPR007110">
    <property type="entry name" value="Ig-like_dom"/>
</dbReference>
<feature type="disulfide bond" evidence="7">
    <location>
        <begin position="514"/>
        <end position="526"/>
    </location>
</feature>
<feature type="domain" description="FZ" evidence="11">
    <location>
        <begin position="555"/>
        <end position="673"/>
    </location>
</feature>
<evidence type="ECO:0000256" key="9">
    <source>
        <dbReference type="SAM" id="SignalP"/>
    </source>
</evidence>
<protein>
    <submittedName>
        <fullName evidence="13">Membrane frizzled-related protein</fullName>
    </submittedName>
</protein>
<sequence>MSAVLLFLIALLLAIVVHRECGAGGAAMCPWGWGHGAGSWGGLRARRGHRPAPNLPKKGAPCVQGPHTRGWVGFPSPLPTPQPLLAPRTELTSPRPPSSPAAALPARGTTTSPAAPTPRPPPAPKTTSTPTWSQPHAASTPPAPGKSHTPRHCVTLRCRLTGCPLSPCSLRWHPAGSRGLLQLPEPPRPLSAPRALRLAHRGGGRARHPAADGGVQRGGHGVLPLRPPGALRGARGRRRGASPSSGGHRQVGSGKDSAPQLLGWGREETLRDGPPRFCGNVVPPTFNTNSNLLRVTFVSDGSVGAPGFSAHYRAVAPDESEHPQNLPRSRGFGAGGAQSTATSPAPWYPAESCAWDEHLCDRGLCIRLGFVCDGFHDCEDRSDEANCSLKHKECGGPLTALEGHFSTPSHPQPYPHQQLCLWQISVPVGHVVDLRFHNFSLEPHEDCSFDFVEVHDSAGTGAASLMGRFCGHQLPPALTSSRHVMTVLFVADEGVADDGFFATYQARNATEKTCSPAEFSCGNGECRALESVCDGWHDCPDGTDELNCTGVSYPAFGSVCEPVEVEMCLGLGYNATSFPNIWLAIPDQEGAAEVLQDYQTLMELACYQHLRLLICSLFVPKCTPDGGVLQPCRAVCLAAELRCQQSLGLLGILWPINCNILPDSSDPVECFQP</sequence>
<evidence type="ECO:0000313" key="14">
    <source>
        <dbReference type="Proteomes" id="UP000694549"/>
    </source>
</evidence>
<feature type="signal peptide" evidence="9">
    <location>
        <begin position="1"/>
        <end position="19"/>
    </location>
</feature>
<evidence type="ECO:0000313" key="13">
    <source>
        <dbReference type="Ensembl" id="ENSAZOP00000024246.1"/>
    </source>
</evidence>
<dbReference type="Gene3D" id="1.10.2000.10">
    <property type="entry name" value="Frizzled cysteine-rich domain"/>
    <property type="match status" value="1"/>
</dbReference>
<dbReference type="Gene3D" id="2.60.120.290">
    <property type="entry name" value="Spermadhesin, CUB domain"/>
    <property type="match status" value="2"/>
</dbReference>
<feature type="disulfide bond" evidence="7">
    <location>
        <begin position="360"/>
        <end position="378"/>
    </location>
</feature>
<reference evidence="13" key="2">
    <citation type="submission" date="2025-09" db="UniProtKB">
        <authorList>
            <consortium name="Ensembl"/>
        </authorList>
    </citation>
    <scope>IDENTIFICATION</scope>
</reference>
<evidence type="ECO:0000259" key="12">
    <source>
        <dbReference type="PROSITE" id="PS50835"/>
    </source>
</evidence>
<evidence type="ECO:0000256" key="7">
    <source>
        <dbReference type="PROSITE-ProRule" id="PRU00124"/>
    </source>
</evidence>
<evidence type="ECO:0000256" key="8">
    <source>
        <dbReference type="SAM" id="MobiDB-lite"/>
    </source>
</evidence>
<dbReference type="InterPro" id="IPR020067">
    <property type="entry name" value="Frizzled_dom"/>
</dbReference>
<dbReference type="FunFam" id="2.60.120.290:FF:000005">
    <property type="entry name" value="Procollagen C-endopeptidase enhancer 1"/>
    <property type="match status" value="1"/>
</dbReference>
<dbReference type="Gene3D" id="4.10.400.10">
    <property type="entry name" value="Low-density Lipoprotein Receptor"/>
    <property type="match status" value="2"/>
</dbReference>
<dbReference type="PROSITE" id="PS50835">
    <property type="entry name" value="IG_LIKE"/>
    <property type="match status" value="1"/>
</dbReference>
<evidence type="ECO:0000256" key="6">
    <source>
        <dbReference type="PROSITE-ProRule" id="PRU00090"/>
    </source>
</evidence>
<dbReference type="Ensembl" id="ENSAZOT00000026027.1">
    <property type="protein sequence ID" value="ENSAZOP00000024246.1"/>
    <property type="gene ID" value="ENSAZOG00000015623.1"/>
</dbReference>
<accession>A0A8B9ZYJ7</accession>
<feature type="region of interest" description="Disordered" evidence="8">
    <location>
        <begin position="45"/>
        <end position="150"/>
    </location>
</feature>
<proteinExistence type="predicted"/>
<comment type="caution">
    <text evidence="6">Lacks conserved residue(s) required for the propagation of feature annotation.</text>
</comment>
<feature type="disulfide bond" evidence="7">
    <location>
        <begin position="533"/>
        <end position="548"/>
    </location>
</feature>
<dbReference type="Pfam" id="PF00431">
    <property type="entry name" value="CUB"/>
    <property type="match status" value="1"/>
</dbReference>
<feature type="disulfide bond" evidence="7">
    <location>
        <begin position="521"/>
        <end position="539"/>
    </location>
</feature>
<dbReference type="PANTHER" id="PTHR24251:SF30">
    <property type="entry name" value="MEMBRANE FRIZZLED-RELATED PROTEIN"/>
    <property type="match status" value="1"/>
</dbReference>
<dbReference type="PROSITE" id="PS50068">
    <property type="entry name" value="LDLRA_2"/>
    <property type="match status" value="2"/>
</dbReference>
<feature type="disulfide bond" evidence="7">
    <location>
        <begin position="372"/>
        <end position="387"/>
    </location>
</feature>
<dbReference type="Pfam" id="PF01392">
    <property type="entry name" value="Fz"/>
    <property type="match status" value="1"/>
</dbReference>
<feature type="domain" description="CUB" evidence="10">
    <location>
        <begin position="276"/>
        <end position="315"/>
    </location>
</feature>
<evidence type="ECO:0000256" key="1">
    <source>
        <dbReference type="ARBA" id="ARBA00004162"/>
    </source>
</evidence>
<feature type="domain" description="CUB" evidence="10">
    <location>
        <begin position="394"/>
        <end position="507"/>
    </location>
</feature>
<dbReference type="PROSITE" id="PS01180">
    <property type="entry name" value="CUB"/>
    <property type="match status" value="2"/>
</dbReference>
<evidence type="ECO:0000259" key="11">
    <source>
        <dbReference type="PROSITE" id="PS50038"/>
    </source>
</evidence>
<name>A0A8B9ZYJ7_9AVES</name>
<feature type="region of interest" description="Disordered" evidence="8">
    <location>
        <begin position="201"/>
        <end position="261"/>
    </location>
</feature>
<evidence type="ECO:0000256" key="2">
    <source>
        <dbReference type="ARBA" id="ARBA00004398"/>
    </source>
</evidence>
<dbReference type="SUPFAM" id="SSF49854">
    <property type="entry name" value="Spermadhesin, CUB domain"/>
    <property type="match status" value="2"/>
</dbReference>
<feature type="chain" id="PRO_5034769576" evidence="9">
    <location>
        <begin position="20"/>
        <end position="673"/>
    </location>
</feature>
<dbReference type="SMART" id="SM00192">
    <property type="entry name" value="LDLa"/>
    <property type="match status" value="2"/>
</dbReference>
<dbReference type="SUPFAM" id="SSF63501">
    <property type="entry name" value="Frizzled cysteine-rich domain"/>
    <property type="match status" value="1"/>
</dbReference>
<dbReference type="Proteomes" id="UP000694549">
    <property type="component" value="Unplaced"/>
</dbReference>
<keyword evidence="14" id="KW-1185">Reference proteome</keyword>
<dbReference type="PROSITE" id="PS50038">
    <property type="entry name" value="FZ"/>
    <property type="match status" value="1"/>
</dbReference>
<keyword evidence="4 7" id="KW-1015">Disulfide bond</keyword>
<dbReference type="CDD" id="cd00112">
    <property type="entry name" value="LDLa"/>
    <property type="match status" value="2"/>
</dbReference>
<feature type="domain" description="Ig-like" evidence="12">
    <location>
        <begin position="124"/>
        <end position="172"/>
    </location>
</feature>
<reference evidence="13" key="1">
    <citation type="submission" date="2025-08" db="UniProtKB">
        <authorList>
            <consortium name="Ensembl"/>
        </authorList>
    </citation>
    <scope>IDENTIFICATION</scope>
</reference>
<dbReference type="InterPro" id="IPR036055">
    <property type="entry name" value="LDL_receptor-like_sf"/>
</dbReference>
<evidence type="ECO:0000259" key="10">
    <source>
        <dbReference type="PROSITE" id="PS01180"/>
    </source>
</evidence>
<keyword evidence="9" id="KW-0732">Signal</keyword>
<keyword evidence="5" id="KW-0968">Cytoplasmic vesicle</keyword>
<dbReference type="CDD" id="cd00041">
    <property type="entry name" value="CUB"/>
    <property type="match status" value="2"/>
</dbReference>
<dbReference type="SUPFAM" id="SSF57424">
    <property type="entry name" value="LDL receptor-like module"/>
    <property type="match status" value="2"/>
</dbReference>
<dbReference type="GO" id="GO:0030133">
    <property type="term" value="C:transport vesicle"/>
    <property type="evidence" value="ECO:0007669"/>
    <property type="project" value="UniProtKB-SubCell"/>
</dbReference>
<dbReference type="GO" id="GO:0005886">
    <property type="term" value="C:plasma membrane"/>
    <property type="evidence" value="ECO:0007669"/>
    <property type="project" value="UniProtKB-SubCell"/>
</dbReference>
<dbReference type="SMART" id="SM00063">
    <property type="entry name" value="FRI"/>
    <property type="match status" value="1"/>
</dbReference>
<evidence type="ECO:0000256" key="4">
    <source>
        <dbReference type="ARBA" id="ARBA00023157"/>
    </source>
</evidence>
<organism evidence="13 14">
    <name type="scientific">Anas zonorhyncha</name>
    <name type="common">Eastern spot-billed duck</name>
    <dbReference type="NCBI Taxonomy" id="75864"/>
    <lineage>
        <taxon>Eukaryota</taxon>
        <taxon>Metazoa</taxon>
        <taxon>Chordata</taxon>
        <taxon>Craniata</taxon>
        <taxon>Vertebrata</taxon>
        <taxon>Euteleostomi</taxon>
        <taxon>Archelosauria</taxon>
        <taxon>Archosauria</taxon>
        <taxon>Dinosauria</taxon>
        <taxon>Saurischia</taxon>
        <taxon>Theropoda</taxon>
        <taxon>Coelurosauria</taxon>
        <taxon>Aves</taxon>
        <taxon>Neognathae</taxon>
        <taxon>Galloanserae</taxon>
        <taxon>Anseriformes</taxon>
        <taxon>Anatidae</taxon>
        <taxon>Anatinae</taxon>
        <taxon>Anas</taxon>
    </lineage>
</organism>
<dbReference type="AlphaFoldDB" id="A0A8B9ZYJ7"/>